<proteinExistence type="predicted"/>
<feature type="non-terminal residue" evidence="2">
    <location>
        <position position="1"/>
    </location>
</feature>
<dbReference type="SUPFAM" id="SSF81321">
    <property type="entry name" value="Family A G protein-coupled receptor-like"/>
    <property type="match status" value="1"/>
</dbReference>
<gene>
    <name evidence="2" type="ORF">PFISCL1PPCAC_487</name>
</gene>
<keyword evidence="1" id="KW-1133">Transmembrane helix</keyword>
<name>A0AAV5USG4_9BILA</name>
<feature type="transmembrane region" description="Helical" evidence="1">
    <location>
        <begin position="86"/>
        <end position="108"/>
    </location>
</feature>
<feature type="transmembrane region" description="Helical" evidence="1">
    <location>
        <begin position="52"/>
        <end position="74"/>
    </location>
</feature>
<keyword evidence="3" id="KW-1185">Reference proteome</keyword>
<evidence type="ECO:0008006" key="4">
    <source>
        <dbReference type="Google" id="ProtNLM"/>
    </source>
</evidence>
<accession>A0AAV5USG4</accession>
<comment type="caution">
    <text evidence="2">The sequence shown here is derived from an EMBL/GenBank/DDBJ whole genome shotgun (WGS) entry which is preliminary data.</text>
</comment>
<protein>
    <recommendedName>
        <fullName evidence="4">G protein-coupled receptor</fullName>
    </recommendedName>
</protein>
<reference evidence="2" key="1">
    <citation type="submission" date="2023-10" db="EMBL/GenBank/DDBJ databases">
        <title>Genome assembly of Pristionchus species.</title>
        <authorList>
            <person name="Yoshida K."/>
            <person name="Sommer R.J."/>
        </authorList>
    </citation>
    <scope>NUCLEOTIDE SEQUENCE</scope>
    <source>
        <strain evidence="2">RS5133</strain>
    </source>
</reference>
<evidence type="ECO:0000313" key="2">
    <source>
        <dbReference type="EMBL" id="GMT09190.1"/>
    </source>
</evidence>
<keyword evidence="1" id="KW-0812">Transmembrane</keyword>
<keyword evidence="1" id="KW-0472">Membrane</keyword>
<feature type="non-terminal residue" evidence="2">
    <location>
        <position position="126"/>
    </location>
</feature>
<sequence>SMLGNASSSTLEVIDVEALLLEDELLVGSLNISDDPYEGNYIITQKLFDTVYYGYMPFCVIMGMIGNCLAWLLIRYNRTLKQIPSNLYLLTLAGMSSLFLLSLLIFWLEQVSFLYPEYFESYVIHQ</sequence>
<evidence type="ECO:0000313" key="3">
    <source>
        <dbReference type="Proteomes" id="UP001432322"/>
    </source>
</evidence>
<dbReference type="Gene3D" id="1.20.1070.10">
    <property type="entry name" value="Rhodopsin 7-helix transmembrane proteins"/>
    <property type="match status" value="1"/>
</dbReference>
<dbReference type="AlphaFoldDB" id="A0AAV5USG4"/>
<organism evidence="2 3">
    <name type="scientific">Pristionchus fissidentatus</name>
    <dbReference type="NCBI Taxonomy" id="1538716"/>
    <lineage>
        <taxon>Eukaryota</taxon>
        <taxon>Metazoa</taxon>
        <taxon>Ecdysozoa</taxon>
        <taxon>Nematoda</taxon>
        <taxon>Chromadorea</taxon>
        <taxon>Rhabditida</taxon>
        <taxon>Rhabditina</taxon>
        <taxon>Diplogasteromorpha</taxon>
        <taxon>Diplogasteroidea</taxon>
        <taxon>Neodiplogasteridae</taxon>
        <taxon>Pristionchus</taxon>
    </lineage>
</organism>
<dbReference type="EMBL" id="BTSY01000001">
    <property type="protein sequence ID" value="GMT09190.1"/>
    <property type="molecule type" value="Genomic_DNA"/>
</dbReference>
<evidence type="ECO:0000256" key="1">
    <source>
        <dbReference type="SAM" id="Phobius"/>
    </source>
</evidence>
<dbReference type="Proteomes" id="UP001432322">
    <property type="component" value="Unassembled WGS sequence"/>
</dbReference>